<name>A0A316FKF8_9ACTN</name>
<gene>
    <name evidence="1" type="ORF">BC793_105330</name>
</gene>
<keyword evidence="2" id="KW-1185">Reference proteome</keyword>
<evidence type="ECO:0000313" key="1">
    <source>
        <dbReference type="EMBL" id="PWK48979.1"/>
    </source>
</evidence>
<organism evidence="1 2">
    <name type="scientific">Actinoplanes xinjiangensis</name>
    <dbReference type="NCBI Taxonomy" id="512350"/>
    <lineage>
        <taxon>Bacteria</taxon>
        <taxon>Bacillati</taxon>
        <taxon>Actinomycetota</taxon>
        <taxon>Actinomycetes</taxon>
        <taxon>Micromonosporales</taxon>
        <taxon>Micromonosporaceae</taxon>
        <taxon>Actinoplanes</taxon>
    </lineage>
</organism>
<dbReference type="AlphaFoldDB" id="A0A316FKF8"/>
<proteinExistence type="predicted"/>
<evidence type="ECO:0000313" key="2">
    <source>
        <dbReference type="Proteomes" id="UP000245697"/>
    </source>
</evidence>
<comment type="caution">
    <text evidence="1">The sequence shown here is derived from an EMBL/GenBank/DDBJ whole genome shotgun (WGS) entry which is preliminary data.</text>
</comment>
<evidence type="ECO:0008006" key="3">
    <source>
        <dbReference type="Google" id="ProtNLM"/>
    </source>
</evidence>
<dbReference type="SUPFAM" id="SSF47345">
    <property type="entry name" value="Colicin E immunity proteins"/>
    <property type="match status" value="1"/>
</dbReference>
<dbReference type="Proteomes" id="UP000245697">
    <property type="component" value="Unassembled WGS sequence"/>
</dbReference>
<accession>A0A316FKF8</accession>
<sequence>MDVGDDTKGRALELVRLLRDPRLPDSETDSLLVELVRITRCPHVSDLMFFRDPSLSDQEVVEQALSYRPFT</sequence>
<dbReference type="EMBL" id="QGGR01000005">
    <property type="protein sequence ID" value="PWK48979.1"/>
    <property type="molecule type" value="Genomic_DNA"/>
</dbReference>
<protein>
    <recommendedName>
        <fullName evidence="3">Colicin immunity protein/pyocin immunity protein</fullName>
    </recommendedName>
</protein>
<reference evidence="1 2" key="1">
    <citation type="submission" date="2018-05" db="EMBL/GenBank/DDBJ databases">
        <title>Genomic Encyclopedia of Archaeal and Bacterial Type Strains, Phase II (KMG-II): from individual species to whole genera.</title>
        <authorList>
            <person name="Goeker M."/>
        </authorList>
    </citation>
    <scope>NUCLEOTIDE SEQUENCE [LARGE SCALE GENOMIC DNA]</scope>
    <source>
        <strain evidence="1 2">DSM 45184</strain>
    </source>
</reference>
<dbReference type="InterPro" id="IPR035900">
    <property type="entry name" value="Colicin_E_sf"/>
</dbReference>